<accession>A0A2H9ZZP3</accession>
<dbReference type="STRING" id="1088818.A0A2H9ZZP3"/>
<feature type="region of interest" description="Disordered" evidence="3">
    <location>
        <begin position="215"/>
        <end position="245"/>
    </location>
</feature>
<organism evidence="5 6">
    <name type="scientific">Apostasia shenzhenica</name>
    <dbReference type="NCBI Taxonomy" id="1088818"/>
    <lineage>
        <taxon>Eukaryota</taxon>
        <taxon>Viridiplantae</taxon>
        <taxon>Streptophyta</taxon>
        <taxon>Embryophyta</taxon>
        <taxon>Tracheophyta</taxon>
        <taxon>Spermatophyta</taxon>
        <taxon>Magnoliopsida</taxon>
        <taxon>Liliopsida</taxon>
        <taxon>Asparagales</taxon>
        <taxon>Orchidaceae</taxon>
        <taxon>Apostasioideae</taxon>
        <taxon>Apostasia</taxon>
    </lineage>
</organism>
<evidence type="ECO:0000313" key="5">
    <source>
        <dbReference type="EMBL" id="PKA48775.1"/>
    </source>
</evidence>
<keyword evidence="2" id="KW-0863">Zinc-finger</keyword>
<evidence type="ECO:0000256" key="1">
    <source>
        <dbReference type="ARBA" id="ARBA00023125"/>
    </source>
</evidence>
<evidence type="ECO:0000313" key="6">
    <source>
        <dbReference type="Proteomes" id="UP000236161"/>
    </source>
</evidence>
<dbReference type="EMBL" id="KZ452209">
    <property type="protein sequence ID" value="PKA48775.1"/>
    <property type="molecule type" value="Genomic_DNA"/>
</dbReference>
<protein>
    <submittedName>
        <fullName evidence="5">Zinc finger CCCH domain-containing protein 6</fullName>
    </submittedName>
</protein>
<dbReference type="Proteomes" id="UP000236161">
    <property type="component" value="Unassembled WGS sequence"/>
</dbReference>
<evidence type="ECO:0000256" key="2">
    <source>
        <dbReference type="PROSITE-ProRule" id="PRU00723"/>
    </source>
</evidence>
<dbReference type="PANTHER" id="PTHR33400">
    <property type="entry name" value="ZINC FINGER CCCH DOMAIN-CONTAINING PROTEIN 6-RELATED"/>
    <property type="match status" value="1"/>
</dbReference>
<dbReference type="OrthoDB" id="1928519at2759"/>
<reference evidence="5 6" key="1">
    <citation type="journal article" date="2017" name="Nature">
        <title>The Apostasia genome and the evolution of orchids.</title>
        <authorList>
            <person name="Zhang G.Q."/>
            <person name="Liu K.W."/>
            <person name="Li Z."/>
            <person name="Lohaus R."/>
            <person name="Hsiao Y.Y."/>
            <person name="Niu S.C."/>
            <person name="Wang J.Y."/>
            <person name="Lin Y.C."/>
            <person name="Xu Q."/>
            <person name="Chen L.J."/>
            <person name="Yoshida K."/>
            <person name="Fujiwara S."/>
            <person name="Wang Z.W."/>
            <person name="Zhang Y.Q."/>
            <person name="Mitsuda N."/>
            <person name="Wang M."/>
            <person name="Liu G.H."/>
            <person name="Pecoraro L."/>
            <person name="Huang H.X."/>
            <person name="Xiao X.J."/>
            <person name="Lin M."/>
            <person name="Wu X.Y."/>
            <person name="Wu W.L."/>
            <person name="Chen Y.Y."/>
            <person name="Chang S.B."/>
            <person name="Sakamoto S."/>
            <person name="Ohme-Takagi M."/>
            <person name="Yagi M."/>
            <person name="Zeng S.J."/>
            <person name="Shen C.Y."/>
            <person name="Yeh C.M."/>
            <person name="Luo Y.B."/>
            <person name="Tsai W.C."/>
            <person name="Van de Peer Y."/>
            <person name="Liu Z.J."/>
        </authorList>
    </citation>
    <scope>NUCLEOTIDE SEQUENCE [LARGE SCALE GENOMIC DNA]</scope>
    <source>
        <strain evidence="6">cv. Shenzhen</strain>
        <tissue evidence="5">Stem</tissue>
    </source>
</reference>
<gene>
    <name evidence="5" type="ORF">AXF42_Ash018717</name>
</gene>
<evidence type="ECO:0000259" key="4">
    <source>
        <dbReference type="PROSITE" id="PS50103"/>
    </source>
</evidence>
<dbReference type="PROSITE" id="PS50103">
    <property type="entry name" value="ZF_C3H1"/>
    <property type="match status" value="1"/>
</dbReference>
<keyword evidence="6" id="KW-1185">Reference proteome</keyword>
<keyword evidence="2" id="KW-0862">Zinc</keyword>
<name>A0A2H9ZZP3_9ASPA</name>
<evidence type="ECO:0000256" key="3">
    <source>
        <dbReference type="SAM" id="MobiDB-lite"/>
    </source>
</evidence>
<dbReference type="GO" id="GO:0003677">
    <property type="term" value="F:DNA binding"/>
    <property type="evidence" value="ECO:0007669"/>
    <property type="project" value="UniProtKB-KW"/>
</dbReference>
<dbReference type="PANTHER" id="PTHR33400:SF2">
    <property type="entry name" value="ZINC FINGER CCCH DOMAIN-CONTAINING PROTEIN 6"/>
    <property type="match status" value="1"/>
</dbReference>
<feature type="zinc finger region" description="C3H1-type" evidence="2">
    <location>
        <begin position="430"/>
        <end position="458"/>
    </location>
</feature>
<sequence>MAELKRAKRVSWASAVNLCQILWIMQSNLLPLFIFFKIPVSVALNFLLISADFLSLIDLSTDALFLMKEALGNCEIGSVSMVRLFLSDDAPYLSASGNQDNLQAKSSLVPHSTSVSSDESLPPGFEAPFQYQFNREIPLVKWQQPPRLSLKQEWLVVCGEESQEVALQNQRQLRVLEEIYPRQSCIPLNPSVSPELQASLVIPADDSQTPIIPIISMDDDDDLPDQQDSSVLSPPTPLNASRISAPPAVPEQLLADSADRPLPPSPTLPPHATAAAKPDVVAAASAAFTAIMRSNEEGSLIDRDLLIKLLSNPIMIEQMISEKAAPKPLTQPSPEPSPSPVVVMQKLMSEDGAPKPVMQEPPSPVIPAVYPVKALVQPSHADAPVKDLSYYKSLIQKHGGDKQDGIRHEWGGKALETMVQGKVDWRGKTSRNPKHCVFFNSPKGCRNGVNCSYLHDSSVSMKILQQGGPKRVKLEREIVGRN</sequence>
<dbReference type="AlphaFoldDB" id="A0A2H9ZZP3"/>
<feature type="domain" description="C3H1-type" evidence="4">
    <location>
        <begin position="430"/>
        <end position="458"/>
    </location>
</feature>
<dbReference type="GO" id="GO:0008270">
    <property type="term" value="F:zinc ion binding"/>
    <property type="evidence" value="ECO:0007669"/>
    <property type="project" value="UniProtKB-KW"/>
</dbReference>
<dbReference type="InterPro" id="IPR000571">
    <property type="entry name" value="Znf_CCCH"/>
</dbReference>
<keyword evidence="1" id="KW-0238">DNA-binding</keyword>
<keyword evidence="2" id="KW-0479">Metal-binding</keyword>
<proteinExistence type="predicted"/>